<dbReference type="NCBIfam" id="NF005914">
    <property type="entry name" value="PRK07907.1"/>
    <property type="match status" value="1"/>
</dbReference>
<dbReference type="KEGG" id="tso:IZ6_09960"/>
<dbReference type="EMBL" id="AP023361">
    <property type="protein sequence ID" value="BCJ90261.1"/>
    <property type="molecule type" value="Genomic_DNA"/>
</dbReference>
<keyword evidence="6" id="KW-1185">Reference proteome</keyword>
<dbReference type="PANTHER" id="PTHR43270">
    <property type="entry name" value="BETA-ALA-HIS DIPEPTIDASE"/>
    <property type="match status" value="1"/>
</dbReference>
<dbReference type="NCBIfam" id="NF006579">
    <property type="entry name" value="PRK09104.1"/>
    <property type="match status" value="1"/>
</dbReference>
<dbReference type="NCBIfam" id="NF006053">
    <property type="entry name" value="PRK08201.1"/>
    <property type="match status" value="1"/>
</dbReference>
<dbReference type="GO" id="GO:0006508">
    <property type="term" value="P:proteolysis"/>
    <property type="evidence" value="ECO:0007669"/>
    <property type="project" value="UniProtKB-KW"/>
</dbReference>
<evidence type="ECO:0000259" key="4">
    <source>
        <dbReference type="Pfam" id="PF07687"/>
    </source>
</evidence>
<dbReference type="GO" id="GO:0046872">
    <property type="term" value="F:metal ion binding"/>
    <property type="evidence" value="ECO:0007669"/>
    <property type="project" value="UniProtKB-KW"/>
</dbReference>
<dbReference type="InterPro" id="IPR002933">
    <property type="entry name" value="Peptidase_M20"/>
</dbReference>
<protein>
    <recommendedName>
        <fullName evidence="4">Peptidase M20 dimerisation domain-containing protein</fullName>
    </recommendedName>
</protein>
<evidence type="ECO:0000256" key="3">
    <source>
        <dbReference type="ARBA" id="ARBA00022801"/>
    </source>
</evidence>
<evidence type="ECO:0000313" key="6">
    <source>
        <dbReference type="Proteomes" id="UP000515317"/>
    </source>
</evidence>
<dbReference type="InterPro" id="IPR051458">
    <property type="entry name" value="Cyt/Met_Dipeptidase"/>
</dbReference>
<keyword evidence="3" id="KW-0378">Hydrolase</keyword>
<gene>
    <name evidence="5" type="ORF">IZ6_09960</name>
</gene>
<organism evidence="5 6">
    <name type="scientific">Terrihabitans soli</name>
    <dbReference type="NCBI Taxonomy" id="708113"/>
    <lineage>
        <taxon>Bacteria</taxon>
        <taxon>Pseudomonadati</taxon>
        <taxon>Pseudomonadota</taxon>
        <taxon>Alphaproteobacteria</taxon>
        <taxon>Hyphomicrobiales</taxon>
        <taxon>Terrihabitans</taxon>
    </lineage>
</organism>
<accession>A0A6S6QT77</accession>
<proteinExistence type="predicted"/>
<dbReference type="RefSeq" id="WP_222876898.1">
    <property type="nucleotide sequence ID" value="NZ_AP023361.1"/>
</dbReference>
<dbReference type="Gene3D" id="3.40.630.10">
    <property type="entry name" value="Zn peptidases"/>
    <property type="match status" value="1"/>
</dbReference>
<name>A0A6S6QT77_9HYPH</name>
<dbReference type="Gene3D" id="3.30.70.360">
    <property type="match status" value="1"/>
</dbReference>
<reference evidence="5 6" key="1">
    <citation type="submission" date="2020-08" db="EMBL/GenBank/DDBJ databases">
        <title>Genome sequence of Rhizobiales bacterium strain IZ6.</title>
        <authorList>
            <person name="Nakai R."/>
            <person name="Naganuma T."/>
        </authorList>
    </citation>
    <scope>NUCLEOTIDE SEQUENCE [LARGE SCALE GENOMIC DNA]</scope>
    <source>
        <strain evidence="5 6">IZ6</strain>
    </source>
</reference>
<evidence type="ECO:0000256" key="1">
    <source>
        <dbReference type="ARBA" id="ARBA00022670"/>
    </source>
</evidence>
<sequence length="462" mass="50069">MSDVNAVLQRIDANLPQSLERLFAFLAIPSISTDSTYRAECRRAAQWASDQLSGIGFSSRVADTNGHPMVVAHRKPAGAKRHVLFYGHYDVQPPDPLDLWQTPPFEARMEDGPRGKRIVARGSSDDKGQLLTFIEAARAFIETIGELPVAVTVLLEGEEESGSPSLKPFFDQNKAELKADLALVCDTGMWDATTPAITTRLRGLVGEEITVTTSGRDLHSGMYGGPAQNPIKVLSALVASLHDADGKVLVPGFYEGVSELPEQIAAQWRGLGFDEKAFLGEAGLEGEAGEKGRSVLEKIWARPTCEINGIWGGYTGEGFKTVIPAQAHAKISLRLVGRQDPVAIRVSLRKYLTERLPKGAKISFHEHGGSGAIELAADSPALALAASGLREEWNKEPILMGSGGSIPIVGAFKKELGMDTLLIGFALDDDRIHSPNEKYELSSFHKGARSWARILARLAEWK</sequence>
<dbReference type="PANTHER" id="PTHR43270:SF12">
    <property type="entry name" value="SUCCINYL-DIAMINOPIMELATE DESUCCINYLASE"/>
    <property type="match status" value="1"/>
</dbReference>
<feature type="domain" description="Peptidase M20 dimerisation" evidence="4">
    <location>
        <begin position="201"/>
        <end position="359"/>
    </location>
</feature>
<keyword evidence="2" id="KW-0479">Metal-binding</keyword>
<keyword evidence="1" id="KW-0645">Protease</keyword>
<dbReference type="Pfam" id="PF01546">
    <property type="entry name" value="Peptidase_M20"/>
    <property type="match status" value="1"/>
</dbReference>
<dbReference type="SUPFAM" id="SSF53187">
    <property type="entry name" value="Zn-dependent exopeptidases"/>
    <property type="match status" value="1"/>
</dbReference>
<dbReference type="AlphaFoldDB" id="A0A6S6QT77"/>
<evidence type="ECO:0000256" key="2">
    <source>
        <dbReference type="ARBA" id="ARBA00022723"/>
    </source>
</evidence>
<evidence type="ECO:0000313" key="5">
    <source>
        <dbReference type="EMBL" id="BCJ90261.1"/>
    </source>
</evidence>
<dbReference type="Proteomes" id="UP000515317">
    <property type="component" value="Chromosome"/>
</dbReference>
<dbReference type="Pfam" id="PF07687">
    <property type="entry name" value="M20_dimer"/>
    <property type="match status" value="1"/>
</dbReference>
<dbReference type="InterPro" id="IPR011650">
    <property type="entry name" value="Peptidase_M20_dimer"/>
</dbReference>
<dbReference type="GO" id="GO:0008233">
    <property type="term" value="F:peptidase activity"/>
    <property type="evidence" value="ECO:0007669"/>
    <property type="project" value="UniProtKB-KW"/>
</dbReference>